<evidence type="ECO:0000313" key="2">
    <source>
        <dbReference type="EMBL" id="CAB9516639.1"/>
    </source>
</evidence>
<evidence type="ECO:0000256" key="1">
    <source>
        <dbReference type="SAM" id="MobiDB-lite"/>
    </source>
</evidence>
<keyword evidence="3" id="KW-1185">Reference proteome</keyword>
<protein>
    <submittedName>
        <fullName evidence="2">Uncharacterized protein</fullName>
    </submittedName>
</protein>
<reference evidence="2" key="1">
    <citation type="submission" date="2020-06" db="EMBL/GenBank/DDBJ databases">
        <authorList>
            <consortium name="Plant Systems Biology data submission"/>
        </authorList>
    </citation>
    <scope>NUCLEOTIDE SEQUENCE</scope>
    <source>
        <strain evidence="2">D6</strain>
    </source>
</reference>
<organism evidence="2 3">
    <name type="scientific">Seminavis robusta</name>
    <dbReference type="NCBI Taxonomy" id="568900"/>
    <lineage>
        <taxon>Eukaryota</taxon>
        <taxon>Sar</taxon>
        <taxon>Stramenopiles</taxon>
        <taxon>Ochrophyta</taxon>
        <taxon>Bacillariophyta</taxon>
        <taxon>Bacillariophyceae</taxon>
        <taxon>Bacillariophycidae</taxon>
        <taxon>Naviculales</taxon>
        <taxon>Naviculaceae</taxon>
        <taxon>Seminavis</taxon>
    </lineage>
</organism>
<comment type="caution">
    <text evidence="2">The sequence shown here is derived from an EMBL/GenBank/DDBJ whole genome shotgun (WGS) entry which is preliminary data.</text>
</comment>
<dbReference type="Proteomes" id="UP001153069">
    <property type="component" value="Unassembled WGS sequence"/>
</dbReference>
<name>A0A9N8EA76_9STRA</name>
<proteinExistence type="predicted"/>
<dbReference type="EMBL" id="CAICTM010000795">
    <property type="protein sequence ID" value="CAB9516639.1"/>
    <property type="molecule type" value="Genomic_DNA"/>
</dbReference>
<accession>A0A9N8EA76</accession>
<evidence type="ECO:0000313" key="3">
    <source>
        <dbReference type="Proteomes" id="UP001153069"/>
    </source>
</evidence>
<feature type="region of interest" description="Disordered" evidence="1">
    <location>
        <begin position="52"/>
        <end position="74"/>
    </location>
</feature>
<gene>
    <name evidence="2" type="ORF">SEMRO_796_G203810.1</name>
</gene>
<dbReference type="AlphaFoldDB" id="A0A9N8EA76"/>
<sequence>MTLLDTMSSTVINNNAVAGTEKKSLRKSFSMGAPKKGMKGMIKRGLSFSLKKSMSKRSLTPMKQRRDSNATESLTSIGSTADFLPMVRFETASSRSKKVKVQVHEFERHSEEDAEHIWYTEADMLEIIEDVKQTVRHYHKNCERYKFAMDKISQKCASASANDDDSDNDCITAQFDARVLEQLSNAAARGLEHHIAPRVNDTRKEIIQQVVQAQDDLYYNPKLSKEQKEEQLAAQYSRLARTAARLAKTMGDGDAMVASTVAAVSA</sequence>